<keyword evidence="12" id="KW-1185">Reference proteome</keyword>
<dbReference type="NCBIfam" id="TIGR00494">
    <property type="entry name" value="crcB"/>
    <property type="match status" value="1"/>
</dbReference>
<feature type="transmembrane region" description="Helical" evidence="10">
    <location>
        <begin position="61"/>
        <end position="77"/>
    </location>
</feature>
<sequence>MIWLIGIGGIAGTVLRFGLGKAVSARLGTAYPWGTWLINISGSLLLGALYQLYLAGSLSPALWGMLGVGFCGAYTTFSTFGYETLQLIDSGRSGRAALYVLSSALLGIAGAALGMAIASWFIA</sequence>
<keyword evidence="5 10" id="KW-0472">Membrane</keyword>
<dbReference type="PANTHER" id="PTHR28259">
    <property type="entry name" value="FLUORIDE EXPORT PROTEIN 1-RELATED"/>
    <property type="match status" value="1"/>
</dbReference>
<evidence type="ECO:0000256" key="8">
    <source>
        <dbReference type="ARBA" id="ARBA00035585"/>
    </source>
</evidence>
<keyword evidence="6 10" id="KW-0407">Ion channel</keyword>
<keyword evidence="4 10" id="KW-1133">Transmembrane helix</keyword>
<dbReference type="PANTHER" id="PTHR28259:SF1">
    <property type="entry name" value="FLUORIDE EXPORT PROTEIN 1-RELATED"/>
    <property type="match status" value="1"/>
</dbReference>
<comment type="activity regulation">
    <text evidence="10">Na(+) is not transported, but it plays an essential structural role and its presence is essential for fluoride channel function.</text>
</comment>
<keyword evidence="10" id="KW-0813">Transport</keyword>
<feature type="transmembrane region" description="Helical" evidence="10">
    <location>
        <begin position="36"/>
        <end position="54"/>
    </location>
</feature>
<accession>A0ABV5AV06</accession>
<dbReference type="EMBL" id="JBHHMI010000012">
    <property type="protein sequence ID" value="MFB5268040.1"/>
    <property type="molecule type" value="Genomic_DNA"/>
</dbReference>
<evidence type="ECO:0000256" key="1">
    <source>
        <dbReference type="ARBA" id="ARBA00004651"/>
    </source>
</evidence>
<feature type="binding site" evidence="10">
    <location>
        <position position="75"/>
    </location>
    <ligand>
        <name>Na(+)</name>
        <dbReference type="ChEBI" id="CHEBI:29101"/>
        <note>structural</note>
    </ligand>
</feature>
<feature type="binding site" evidence="10">
    <location>
        <position position="72"/>
    </location>
    <ligand>
        <name>Na(+)</name>
        <dbReference type="ChEBI" id="CHEBI:29101"/>
        <note>structural</note>
    </ligand>
</feature>
<evidence type="ECO:0000313" key="11">
    <source>
        <dbReference type="EMBL" id="MFB5268040.1"/>
    </source>
</evidence>
<dbReference type="InterPro" id="IPR003691">
    <property type="entry name" value="FluC"/>
</dbReference>
<reference evidence="11 12" key="1">
    <citation type="submission" date="2024-09" db="EMBL/GenBank/DDBJ databases">
        <title>Paenibacillus zeirhizospherea sp. nov., isolated from surface of the maize (Zea mays) roots in a horticulture field, Hungary.</title>
        <authorList>
            <person name="Marton D."/>
            <person name="Farkas M."/>
            <person name="Bedics A."/>
            <person name="Toth E."/>
            <person name="Tancsics A."/>
            <person name="Boka K."/>
            <person name="Maroti G."/>
            <person name="Kriszt B."/>
            <person name="Cserhati M."/>
        </authorList>
    </citation>
    <scope>NUCLEOTIDE SEQUENCE [LARGE SCALE GENOMIC DNA]</scope>
    <source>
        <strain evidence="11 12">KCTC 33519</strain>
    </source>
</reference>
<keyword evidence="10" id="KW-0915">Sodium</keyword>
<evidence type="ECO:0000256" key="9">
    <source>
        <dbReference type="ARBA" id="ARBA00049940"/>
    </source>
</evidence>
<evidence type="ECO:0000256" key="4">
    <source>
        <dbReference type="ARBA" id="ARBA00022989"/>
    </source>
</evidence>
<name>A0ABV5AV06_9BACL</name>
<comment type="caution">
    <text evidence="11">The sequence shown here is derived from an EMBL/GenBank/DDBJ whole genome shotgun (WGS) entry which is preliminary data.</text>
</comment>
<gene>
    <name evidence="10 11" type="primary">crcB</name>
    <name evidence="10" type="synonym">fluC</name>
    <name evidence="11" type="ORF">ACE41H_14835</name>
</gene>
<evidence type="ECO:0000256" key="10">
    <source>
        <dbReference type="HAMAP-Rule" id="MF_00454"/>
    </source>
</evidence>
<dbReference type="RefSeq" id="WP_375356130.1">
    <property type="nucleotide sequence ID" value="NZ_JBHHMI010000012.1"/>
</dbReference>
<evidence type="ECO:0000256" key="6">
    <source>
        <dbReference type="ARBA" id="ARBA00023303"/>
    </source>
</evidence>
<protein>
    <recommendedName>
        <fullName evidence="10">Fluoride-specific ion channel FluC</fullName>
    </recommendedName>
</protein>
<proteinExistence type="inferred from homology"/>
<comment type="function">
    <text evidence="9 10">Fluoride-specific ion channel. Important for reducing fluoride concentration in the cell, thus reducing its toxicity.</text>
</comment>
<keyword evidence="10" id="KW-0406">Ion transport</keyword>
<comment type="catalytic activity">
    <reaction evidence="8">
        <text>fluoride(in) = fluoride(out)</text>
        <dbReference type="Rhea" id="RHEA:76159"/>
        <dbReference type="ChEBI" id="CHEBI:17051"/>
    </reaction>
    <physiologicalReaction direction="left-to-right" evidence="8">
        <dbReference type="Rhea" id="RHEA:76160"/>
    </physiologicalReaction>
</comment>
<evidence type="ECO:0000256" key="5">
    <source>
        <dbReference type="ARBA" id="ARBA00023136"/>
    </source>
</evidence>
<keyword evidence="2 10" id="KW-1003">Cell membrane</keyword>
<dbReference type="Pfam" id="PF02537">
    <property type="entry name" value="CRCB"/>
    <property type="match status" value="1"/>
</dbReference>
<evidence type="ECO:0000256" key="3">
    <source>
        <dbReference type="ARBA" id="ARBA00022692"/>
    </source>
</evidence>
<organism evidence="11 12">
    <name type="scientific">Paenibacillus enshidis</name>
    <dbReference type="NCBI Taxonomy" id="1458439"/>
    <lineage>
        <taxon>Bacteria</taxon>
        <taxon>Bacillati</taxon>
        <taxon>Bacillota</taxon>
        <taxon>Bacilli</taxon>
        <taxon>Bacillales</taxon>
        <taxon>Paenibacillaceae</taxon>
        <taxon>Paenibacillus</taxon>
    </lineage>
</organism>
<comment type="similarity">
    <text evidence="7 10">Belongs to the fluoride channel Fluc/FEX (TC 1.A.43) family.</text>
</comment>
<feature type="transmembrane region" description="Helical" evidence="10">
    <location>
        <begin position="97"/>
        <end position="122"/>
    </location>
</feature>
<dbReference type="HAMAP" id="MF_00454">
    <property type="entry name" value="FluC"/>
    <property type="match status" value="1"/>
</dbReference>
<keyword evidence="10" id="KW-0479">Metal-binding</keyword>
<evidence type="ECO:0000256" key="7">
    <source>
        <dbReference type="ARBA" id="ARBA00035120"/>
    </source>
</evidence>
<keyword evidence="3 10" id="KW-0812">Transmembrane</keyword>
<evidence type="ECO:0000256" key="2">
    <source>
        <dbReference type="ARBA" id="ARBA00022475"/>
    </source>
</evidence>
<comment type="subcellular location">
    <subcellularLocation>
        <location evidence="1 10">Cell membrane</location>
        <topology evidence="1 10">Multi-pass membrane protein</topology>
    </subcellularLocation>
</comment>
<dbReference type="Proteomes" id="UP001580346">
    <property type="component" value="Unassembled WGS sequence"/>
</dbReference>
<evidence type="ECO:0000313" key="12">
    <source>
        <dbReference type="Proteomes" id="UP001580346"/>
    </source>
</evidence>